<feature type="chain" id="PRO_5047541958" evidence="1">
    <location>
        <begin position="21"/>
        <end position="843"/>
    </location>
</feature>
<proteinExistence type="predicted"/>
<dbReference type="SUPFAM" id="SSF102588">
    <property type="entry name" value="LmbE-like"/>
    <property type="match status" value="1"/>
</dbReference>
<protein>
    <submittedName>
        <fullName evidence="2">PIG-L family deacetylase</fullName>
    </submittedName>
</protein>
<dbReference type="InterPro" id="IPR029062">
    <property type="entry name" value="Class_I_gatase-like"/>
</dbReference>
<dbReference type="InterPro" id="IPR003737">
    <property type="entry name" value="GlcNAc_PI_deacetylase-related"/>
</dbReference>
<name>A0ABW5LU15_9FLAO</name>
<comment type="caution">
    <text evidence="2">The sequence shown here is derived from an EMBL/GenBank/DDBJ whole genome shotgun (WGS) entry which is preliminary data.</text>
</comment>
<feature type="signal peptide" evidence="1">
    <location>
        <begin position="1"/>
        <end position="20"/>
    </location>
</feature>
<evidence type="ECO:0000313" key="3">
    <source>
        <dbReference type="Proteomes" id="UP001597508"/>
    </source>
</evidence>
<organism evidence="2 3">
    <name type="scientific">Pseudotenacibaculum haliotis</name>
    <dbReference type="NCBI Taxonomy" id="1862138"/>
    <lineage>
        <taxon>Bacteria</taxon>
        <taxon>Pseudomonadati</taxon>
        <taxon>Bacteroidota</taxon>
        <taxon>Flavobacteriia</taxon>
        <taxon>Flavobacteriales</taxon>
        <taxon>Flavobacteriaceae</taxon>
        <taxon>Pseudotenacibaculum</taxon>
    </lineage>
</organism>
<dbReference type="Proteomes" id="UP001597508">
    <property type="component" value="Unassembled WGS sequence"/>
</dbReference>
<reference evidence="3" key="1">
    <citation type="journal article" date="2019" name="Int. J. Syst. Evol. Microbiol.">
        <title>The Global Catalogue of Microorganisms (GCM) 10K type strain sequencing project: providing services to taxonomists for standard genome sequencing and annotation.</title>
        <authorList>
            <consortium name="The Broad Institute Genomics Platform"/>
            <consortium name="The Broad Institute Genome Sequencing Center for Infectious Disease"/>
            <person name="Wu L."/>
            <person name="Ma J."/>
        </authorList>
    </citation>
    <scope>NUCLEOTIDE SEQUENCE [LARGE SCALE GENOMIC DNA]</scope>
    <source>
        <strain evidence="3">KCTC 52127</strain>
    </source>
</reference>
<dbReference type="EMBL" id="JBHULH010000008">
    <property type="protein sequence ID" value="MFD2568313.1"/>
    <property type="molecule type" value="Genomic_DNA"/>
</dbReference>
<evidence type="ECO:0000256" key="1">
    <source>
        <dbReference type="SAM" id="SignalP"/>
    </source>
</evidence>
<keyword evidence="3" id="KW-1185">Reference proteome</keyword>
<accession>A0ABW5LU15</accession>
<dbReference type="Gene3D" id="3.40.50.10320">
    <property type="entry name" value="LmbE-like"/>
    <property type="match status" value="1"/>
</dbReference>
<gene>
    <name evidence="2" type="ORF">ACFSRZ_13120</name>
</gene>
<sequence length="843" mass="96007">MKKYLILAFCLFLSSLNLYSQKPNKLNSNQIYEKVQKLNFLGTALYIAAHPDDENTRLISYLANHVKARTAYLSLTRGDGGQNLIGPEIRELLGVIRTQELLAARRVDGGEQRFSRANDFGYSKHPDETLNIWNKDQVLGDVVWAIRTFKPDVIINRFNHRTPGTTHGHHTTSAMLSVEAFDLAGDAYKYSKQLDYTKAWQPKRLFFNTSWWFYGSEENFEKATKDNPNFMSFDVGVYYPLKGKSNNEIASIASSQHLCQGFGRLTTRGSQKEYVEFLKGDKPKDEKDLFAGINTTWNRIKGGGEIGDILYEVEKNFDFVNPAKHLRSLMEAYRKILLLEDDYWRELKLEQITEIIQACAGLYLEASASSSSAVPNSEIQINIEALSRNSEVSVIMESMTFKTDKLLTVVKDIRLENNKRQRFQQKIKLENMDYTDPYWLKKDWSLGMYDVNDQEMIGNPETPRTVKVYFNLNIDEHKISIEKNVVHRFSKRDKGELYEPFEILPRVTTKLKEKVMLFPEDKSRVISVAVRSGANNVKGSLSLEVPEGWSVSPKFIDVSIEQKGDEQSHDFMITPSSKESEGKLKAVVTINGKKYDKELVEINYTHIPKQSVLLNSEAKVVRLNIEKGGGTIGYIKGAGDAIPESLEQIGYQVTTINPEEINDENLQQFDAIVVGIRAYNTVPTLKYKQKFLLDYVKNGGNMIVQYNTNRRVNVGAPYELKLSRDRVTDENAKVTVLAKGHSIMNFPNKITEKDFEGWVQERGLYFPNEWSSEYTPILSMSDKGESAKQGSLLVAKYGKGNYIYTGLSFFRELPAGVSGAYKLFANMLSIGKENIKQNNKLKQ</sequence>
<keyword evidence="1" id="KW-0732">Signal</keyword>
<dbReference type="SUPFAM" id="SSF52317">
    <property type="entry name" value="Class I glutamine amidotransferase-like"/>
    <property type="match status" value="1"/>
</dbReference>
<dbReference type="InterPro" id="IPR024078">
    <property type="entry name" value="LmbE-like_dom_sf"/>
</dbReference>
<dbReference type="RefSeq" id="WP_379667016.1">
    <property type="nucleotide sequence ID" value="NZ_JBHULH010000008.1"/>
</dbReference>
<dbReference type="Pfam" id="PF02585">
    <property type="entry name" value="PIG-L"/>
    <property type="match status" value="1"/>
</dbReference>
<dbReference type="Gene3D" id="3.40.50.880">
    <property type="match status" value="1"/>
</dbReference>
<evidence type="ECO:0000313" key="2">
    <source>
        <dbReference type="EMBL" id="MFD2568313.1"/>
    </source>
</evidence>